<keyword evidence="3" id="KW-1185">Reference proteome</keyword>
<feature type="region of interest" description="Disordered" evidence="1">
    <location>
        <begin position="208"/>
        <end position="276"/>
    </location>
</feature>
<accession>A0A2N6T4V2</accession>
<dbReference type="Proteomes" id="UP000235836">
    <property type="component" value="Unassembled WGS sequence"/>
</dbReference>
<dbReference type="AlphaFoldDB" id="A0A2N6T4V2"/>
<proteinExistence type="predicted"/>
<evidence type="ECO:0000256" key="1">
    <source>
        <dbReference type="SAM" id="MobiDB-lite"/>
    </source>
</evidence>
<dbReference type="EMBL" id="PNHG01000007">
    <property type="protein sequence ID" value="PMC64350.1"/>
    <property type="molecule type" value="Genomic_DNA"/>
</dbReference>
<comment type="caution">
    <text evidence="2">The sequence shown here is derived from an EMBL/GenBank/DDBJ whole genome shotgun (WGS) entry which is preliminary data.</text>
</comment>
<reference evidence="2 3" key="1">
    <citation type="submission" date="2017-09" db="EMBL/GenBank/DDBJ databases">
        <title>Bacterial strain isolated from the female urinary microbiota.</title>
        <authorList>
            <person name="Thomas-White K."/>
            <person name="Kumar N."/>
            <person name="Forster S."/>
            <person name="Putonti C."/>
            <person name="Lawley T."/>
            <person name="Wolfe A.J."/>
        </authorList>
    </citation>
    <scope>NUCLEOTIDE SEQUENCE [LARGE SCALE GENOMIC DNA]</scope>
    <source>
        <strain evidence="2 3">UMB0792</strain>
    </source>
</reference>
<protein>
    <submittedName>
        <fullName evidence="2">Uncharacterized protein</fullName>
    </submittedName>
</protein>
<evidence type="ECO:0000313" key="3">
    <source>
        <dbReference type="Proteomes" id="UP000235836"/>
    </source>
</evidence>
<evidence type="ECO:0000313" key="2">
    <source>
        <dbReference type="EMBL" id="PMC64350.1"/>
    </source>
</evidence>
<organism evidence="2 3">
    <name type="scientific">Corynebacterium tuscaniense</name>
    <dbReference type="NCBI Taxonomy" id="302449"/>
    <lineage>
        <taxon>Bacteria</taxon>
        <taxon>Bacillati</taxon>
        <taxon>Actinomycetota</taxon>
        <taxon>Actinomycetes</taxon>
        <taxon>Mycobacteriales</taxon>
        <taxon>Corynebacteriaceae</taxon>
        <taxon>Corynebacterium</taxon>
    </lineage>
</organism>
<sequence>MLMGNAQIKEGLNAIALGTAGVPGISSDDVSRVESKVKTINSKLDMTNGMNNTALPDQVQRVNSAPSSGSKAGGLLSLLGNFAPFLFEIGSGGESSWLEDIGITGHEKELDSEQTEHSDVLDDLWRQAQSCVETIKEIADDAETGATEIIRVVLTLNSLLQRHPLIRAGAQAIYLIIAALSLIEKIVDDRNESIGCCYQHLDELCKETDTPPPTQKEYSSPESAPPPKGESTPAAAETVTEQPTEKPVQQPASQPEPAANADAQEDQQRTRKTRSW</sequence>
<name>A0A2N6T4V2_9CORY</name>
<gene>
    <name evidence="2" type="ORF">CJ203_06300</name>
</gene>